<protein>
    <recommendedName>
        <fullName evidence="4">DUF3987 domain-containing protein</fullName>
    </recommendedName>
</protein>
<gene>
    <name evidence="2" type="ORF">SCABRO_00660</name>
</gene>
<evidence type="ECO:0008006" key="4">
    <source>
        <dbReference type="Google" id="ProtNLM"/>
    </source>
</evidence>
<reference evidence="2 3" key="1">
    <citation type="submission" date="2014-10" db="EMBL/GenBank/DDBJ databases">
        <title>Draft genome of anammox bacterium scalindua brodae, obtained using differential coverage binning of sequence data from two enrichment reactors.</title>
        <authorList>
            <person name="Speth D.R."/>
            <person name="Russ L."/>
            <person name="Kartal B."/>
            <person name="Op den Camp H.J."/>
            <person name="Dutilh B.E."/>
            <person name="Jetten M.S."/>
        </authorList>
    </citation>
    <scope>NUCLEOTIDE SEQUENCE [LARGE SCALE GENOMIC DNA]</scope>
    <source>
        <strain evidence="2">RU1</strain>
    </source>
</reference>
<evidence type="ECO:0000313" key="3">
    <source>
        <dbReference type="Proteomes" id="UP000030652"/>
    </source>
</evidence>
<sequence length="251" mass="29039">MENSEYRKQDKQDLQDKEKTISKKTVNADGGQVEVDEVSIDERLMPVIPFPHHVFPKQLQKFIREVSKSIHINTEMVASAVLPIISSAIGNSVRVSPKADWLEPVFIWLIIIELTGRGKSPLLKILSKHIKQLQSLSEKKFSEEMNTYNERIKSNKNKKEKDEIINPNIDGCQSGYVKKPKRKHYFVQSFTIESLTNVFDDDPRGSMVYRDELAGLILSLNQYKKSAGDDRQHMLELWDAGEWKIDRKKRK</sequence>
<dbReference type="Pfam" id="PF13148">
    <property type="entry name" value="DUF3987"/>
    <property type="match status" value="1"/>
</dbReference>
<evidence type="ECO:0000256" key="1">
    <source>
        <dbReference type="SAM" id="MobiDB-lite"/>
    </source>
</evidence>
<dbReference type="InterPro" id="IPR025048">
    <property type="entry name" value="DUF3987"/>
</dbReference>
<organism evidence="2 3">
    <name type="scientific">Candidatus Scalindua brodae</name>
    <dbReference type="NCBI Taxonomy" id="237368"/>
    <lineage>
        <taxon>Bacteria</taxon>
        <taxon>Pseudomonadati</taxon>
        <taxon>Planctomycetota</taxon>
        <taxon>Candidatus Brocadiia</taxon>
        <taxon>Candidatus Brocadiales</taxon>
        <taxon>Candidatus Scalinduaceae</taxon>
        <taxon>Candidatus Scalindua</taxon>
    </lineage>
</organism>
<proteinExistence type="predicted"/>
<dbReference type="EMBL" id="JRYO01000046">
    <property type="protein sequence ID" value="KHE93615.1"/>
    <property type="molecule type" value="Genomic_DNA"/>
</dbReference>
<feature type="region of interest" description="Disordered" evidence="1">
    <location>
        <begin position="1"/>
        <end position="22"/>
    </location>
</feature>
<name>A0A0B0ESG4_9BACT</name>
<dbReference type="AlphaFoldDB" id="A0A0B0ESG4"/>
<accession>A0A0B0ESG4</accession>
<evidence type="ECO:0000313" key="2">
    <source>
        <dbReference type="EMBL" id="KHE93615.1"/>
    </source>
</evidence>
<feature type="compositionally biased region" description="Basic and acidic residues" evidence="1">
    <location>
        <begin position="1"/>
        <end position="21"/>
    </location>
</feature>
<dbReference type="Proteomes" id="UP000030652">
    <property type="component" value="Unassembled WGS sequence"/>
</dbReference>
<comment type="caution">
    <text evidence="2">The sequence shown here is derived from an EMBL/GenBank/DDBJ whole genome shotgun (WGS) entry which is preliminary data.</text>
</comment>
<dbReference type="eggNOG" id="COG1467">
    <property type="taxonomic scope" value="Bacteria"/>
</dbReference>